<dbReference type="Proteomes" id="UP000305067">
    <property type="component" value="Unassembled WGS sequence"/>
</dbReference>
<evidence type="ECO:0000256" key="1">
    <source>
        <dbReference type="SAM" id="MobiDB-lite"/>
    </source>
</evidence>
<reference evidence="2 3" key="1">
    <citation type="journal article" date="2019" name="Nat. Ecol. Evol.">
        <title>Megaphylogeny resolves global patterns of mushroom evolution.</title>
        <authorList>
            <person name="Varga T."/>
            <person name="Krizsan K."/>
            <person name="Foldi C."/>
            <person name="Dima B."/>
            <person name="Sanchez-Garcia M."/>
            <person name="Sanchez-Ramirez S."/>
            <person name="Szollosi G.J."/>
            <person name="Szarkandi J.G."/>
            <person name="Papp V."/>
            <person name="Albert L."/>
            <person name="Andreopoulos W."/>
            <person name="Angelini C."/>
            <person name="Antonin V."/>
            <person name="Barry K.W."/>
            <person name="Bougher N.L."/>
            <person name="Buchanan P."/>
            <person name="Buyck B."/>
            <person name="Bense V."/>
            <person name="Catcheside P."/>
            <person name="Chovatia M."/>
            <person name="Cooper J."/>
            <person name="Damon W."/>
            <person name="Desjardin D."/>
            <person name="Finy P."/>
            <person name="Geml J."/>
            <person name="Haridas S."/>
            <person name="Hughes K."/>
            <person name="Justo A."/>
            <person name="Karasinski D."/>
            <person name="Kautmanova I."/>
            <person name="Kiss B."/>
            <person name="Kocsube S."/>
            <person name="Kotiranta H."/>
            <person name="LaButti K.M."/>
            <person name="Lechner B.E."/>
            <person name="Liimatainen K."/>
            <person name="Lipzen A."/>
            <person name="Lukacs Z."/>
            <person name="Mihaltcheva S."/>
            <person name="Morgado L.N."/>
            <person name="Niskanen T."/>
            <person name="Noordeloos M.E."/>
            <person name="Ohm R.A."/>
            <person name="Ortiz-Santana B."/>
            <person name="Ovrebo C."/>
            <person name="Racz N."/>
            <person name="Riley R."/>
            <person name="Savchenko A."/>
            <person name="Shiryaev A."/>
            <person name="Soop K."/>
            <person name="Spirin V."/>
            <person name="Szebenyi C."/>
            <person name="Tomsovsky M."/>
            <person name="Tulloss R.E."/>
            <person name="Uehling J."/>
            <person name="Grigoriev I.V."/>
            <person name="Vagvolgyi C."/>
            <person name="Papp T."/>
            <person name="Martin F.M."/>
            <person name="Miettinen O."/>
            <person name="Hibbett D.S."/>
            <person name="Nagy L.G."/>
        </authorList>
    </citation>
    <scope>NUCLEOTIDE SEQUENCE [LARGE SCALE GENOMIC DNA]</scope>
    <source>
        <strain evidence="2 3">CBS 309.79</strain>
    </source>
</reference>
<gene>
    <name evidence="2" type="ORF">BDV98DRAFT_655026</name>
</gene>
<sequence>MMSTKSITMLLEEVRGDSDLHRVTGLIFYRLAHPTRPAASQRGNPHTHTEVRIKPDSRDALTTGNYVSPFESSNYYNGVAGSGPHLYFRSNLDTVPFPHPPMGARWFKVRIKTAEPVVGKTLTRELWSVIAPEVTVVLKTHGCNYTSLKMVRFSTIEGDEKVFDPMVA</sequence>
<accession>A0A5C3QLD8</accession>
<protein>
    <submittedName>
        <fullName evidence="2">Uncharacterized protein</fullName>
    </submittedName>
</protein>
<dbReference type="OrthoDB" id="3364808at2759"/>
<organism evidence="2 3">
    <name type="scientific">Pterulicium gracile</name>
    <dbReference type="NCBI Taxonomy" id="1884261"/>
    <lineage>
        <taxon>Eukaryota</taxon>
        <taxon>Fungi</taxon>
        <taxon>Dikarya</taxon>
        <taxon>Basidiomycota</taxon>
        <taxon>Agaricomycotina</taxon>
        <taxon>Agaricomycetes</taxon>
        <taxon>Agaricomycetidae</taxon>
        <taxon>Agaricales</taxon>
        <taxon>Pleurotineae</taxon>
        <taxon>Pterulaceae</taxon>
        <taxon>Pterulicium</taxon>
    </lineage>
</organism>
<feature type="compositionally biased region" description="Basic and acidic residues" evidence="1">
    <location>
        <begin position="47"/>
        <end position="57"/>
    </location>
</feature>
<name>A0A5C3QLD8_9AGAR</name>
<evidence type="ECO:0000313" key="3">
    <source>
        <dbReference type="Proteomes" id="UP000305067"/>
    </source>
</evidence>
<proteinExistence type="predicted"/>
<evidence type="ECO:0000313" key="2">
    <source>
        <dbReference type="EMBL" id="TFL02746.1"/>
    </source>
</evidence>
<feature type="region of interest" description="Disordered" evidence="1">
    <location>
        <begin position="37"/>
        <end position="57"/>
    </location>
</feature>
<dbReference type="AlphaFoldDB" id="A0A5C3QLD8"/>
<keyword evidence="3" id="KW-1185">Reference proteome</keyword>
<dbReference type="EMBL" id="ML178821">
    <property type="protein sequence ID" value="TFL02746.1"/>
    <property type="molecule type" value="Genomic_DNA"/>
</dbReference>